<evidence type="ECO:0000313" key="1">
    <source>
        <dbReference type="EMBL" id="GIK02326.1"/>
    </source>
</evidence>
<dbReference type="OrthoDB" id="3564277at2759"/>
<dbReference type="EMBL" id="BOPL01000004">
    <property type="protein sequence ID" value="GIK02326.1"/>
    <property type="molecule type" value="Genomic_DNA"/>
</dbReference>
<dbReference type="Proteomes" id="UP000710440">
    <property type="component" value="Unassembled WGS sequence"/>
</dbReference>
<protein>
    <submittedName>
        <fullName evidence="1">Uncharacterized protein</fullName>
    </submittedName>
</protein>
<name>A0A9P3BYV8_ASPVI</name>
<organism evidence="1 2">
    <name type="scientific">Aspergillus viridinutans</name>
    <dbReference type="NCBI Taxonomy" id="75553"/>
    <lineage>
        <taxon>Eukaryota</taxon>
        <taxon>Fungi</taxon>
        <taxon>Dikarya</taxon>
        <taxon>Ascomycota</taxon>
        <taxon>Pezizomycotina</taxon>
        <taxon>Eurotiomycetes</taxon>
        <taxon>Eurotiomycetidae</taxon>
        <taxon>Eurotiales</taxon>
        <taxon>Aspergillaceae</taxon>
        <taxon>Aspergillus</taxon>
        <taxon>Aspergillus subgen. Fumigati</taxon>
    </lineage>
</organism>
<keyword evidence="2" id="KW-1185">Reference proteome</keyword>
<dbReference type="GeneID" id="66934357"/>
<evidence type="ECO:0000313" key="2">
    <source>
        <dbReference type="Proteomes" id="UP000710440"/>
    </source>
</evidence>
<reference evidence="1 2" key="1">
    <citation type="submission" date="2021-02" db="EMBL/GenBank/DDBJ databases">
        <title>Pan-genome distribution and transcriptional activeness of fungal secondary metabolism genes in Aspergillus section Fumigati.</title>
        <authorList>
            <person name="Takahashi H."/>
            <person name="Umemura M."/>
            <person name="Ninomiya A."/>
            <person name="Kusuya Y."/>
            <person name="Urayama S."/>
            <person name="Shimizu M."/>
            <person name="Watanabe A."/>
            <person name="Kamei K."/>
            <person name="Yaguchi T."/>
            <person name="Hagiwara D."/>
        </authorList>
    </citation>
    <scope>NUCLEOTIDE SEQUENCE [LARGE SCALE GENOMIC DNA]</scope>
    <source>
        <strain evidence="1 2">IFM 47045</strain>
    </source>
</reference>
<proteinExistence type="predicted"/>
<accession>A0A9P3BYV8</accession>
<gene>
    <name evidence="1" type="ORF">Aspvir_006375</name>
</gene>
<dbReference type="RefSeq" id="XP_043125512.1">
    <property type="nucleotide sequence ID" value="XM_043269577.1"/>
</dbReference>
<dbReference type="AlphaFoldDB" id="A0A9P3BYV8"/>
<comment type="caution">
    <text evidence="1">The sequence shown here is derived from an EMBL/GenBank/DDBJ whole genome shotgun (WGS) entry which is preliminary data.</text>
</comment>
<sequence length="162" mass="18513">MRKNFDTDDNGRLVSGTPNKAFLQIGDYPRKPSSHLSFLSWEEYVALLGYRLIYKHEYVAGLMKSLTDLIATLKVIKIPCAGLCQYIGFLKLPDEFCLDLQPGDVMKVNFNVEEPESHTDWHMCVVIPLPIAPLKAAIILLTQPWDKEKRNGCTLMTTWNPW</sequence>